<feature type="domain" description="ANTAR" evidence="5">
    <location>
        <begin position="166"/>
        <end position="227"/>
    </location>
</feature>
<evidence type="ECO:0000256" key="3">
    <source>
        <dbReference type="ARBA" id="ARBA00023015"/>
    </source>
</evidence>
<evidence type="ECO:0000256" key="4">
    <source>
        <dbReference type="ARBA" id="ARBA00023163"/>
    </source>
</evidence>
<dbReference type="InterPro" id="IPR036388">
    <property type="entry name" value="WH-like_DNA-bd_sf"/>
</dbReference>
<dbReference type="SMART" id="SM00065">
    <property type="entry name" value="GAF"/>
    <property type="match status" value="1"/>
</dbReference>
<keyword evidence="7" id="KW-1185">Reference proteome</keyword>
<dbReference type="EMBL" id="JAUSUZ010000001">
    <property type="protein sequence ID" value="MDQ0364830.1"/>
    <property type="molecule type" value="Genomic_DNA"/>
</dbReference>
<reference evidence="6 7" key="1">
    <citation type="submission" date="2023-07" db="EMBL/GenBank/DDBJ databases">
        <title>Sequencing the genomes of 1000 actinobacteria strains.</title>
        <authorList>
            <person name="Klenk H.-P."/>
        </authorList>
    </citation>
    <scope>NUCLEOTIDE SEQUENCE [LARGE SCALE GENOMIC DNA]</scope>
    <source>
        <strain evidence="6 7">DSM 44709</strain>
    </source>
</reference>
<dbReference type="AlphaFoldDB" id="A0AAE4AVE5"/>
<dbReference type="GO" id="GO:0016301">
    <property type="term" value="F:kinase activity"/>
    <property type="evidence" value="ECO:0007669"/>
    <property type="project" value="UniProtKB-KW"/>
</dbReference>
<sequence length="237" mass="25427">MPNIDSERLTDSLRRLSGSAGTDLTAAVGETVDAVVTLFRVAGSGLMIADEENTLHYVAASNTASKAMEEVQSKTGEGPCVAAFVDNQVIRAADMRTDPRWPGVRDEFLRHDVVAVLGVPVRLDRTPVGTLDVFVTGPHEWDDSEAAALSRYADVIGATLATALAAQQAGDLAGQLQYALDYRIVIERAVGYLMAQRRLGPAAAFELLRGTARGRRRKVAEVARFLLETGALPPPRV</sequence>
<dbReference type="Pfam" id="PF01590">
    <property type="entry name" value="GAF"/>
    <property type="match status" value="1"/>
</dbReference>
<organism evidence="6 7">
    <name type="scientific">Catenuloplanes indicus</name>
    <dbReference type="NCBI Taxonomy" id="137267"/>
    <lineage>
        <taxon>Bacteria</taxon>
        <taxon>Bacillati</taxon>
        <taxon>Actinomycetota</taxon>
        <taxon>Actinomycetes</taxon>
        <taxon>Micromonosporales</taxon>
        <taxon>Micromonosporaceae</taxon>
        <taxon>Catenuloplanes</taxon>
    </lineage>
</organism>
<comment type="caution">
    <text evidence="6">The sequence shown here is derived from an EMBL/GenBank/DDBJ whole genome shotgun (WGS) entry which is preliminary data.</text>
</comment>
<evidence type="ECO:0000313" key="6">
    <source>
        <dbReference type="EMBL" id="MDQ0364830.1"/>
    </source>
</evidence>
<dbReference type="Gene3D" id="3.30.450.40">
    <property type="match status" value="1"/>
</dbReference>
<dbReference type="RefSeq" id="WP_307236599.1">
    <property type="nucleotide sequence ID" value="NZ_JAUSUZ010000001.1"/>
</dbReference>
<dbReference type="Gene3D" id="1.10.10.10">
    <property type="entry name" value="Winged helix-like DNA-binding domain superfamily/Winged helix DNA-binding domain"/>
    <property type="match status" value="1"/>
</dbReference>
<dbReference type="SMART" id="SM01012">
    <property type="entry name" value="ANTAR"/>
    <property type="match status" value="1"/>
</dbReference>
<evidence type="ECO:0000256" key="1">
    <source>
        <dbReference type="ARBA" id="ARBA00022679"/>
    </source>
</evidence>
<dbReference type="PIRSF" id="PIRSF036625">
    <property type="entry name" value="GAF_ANTAR"/>
    <property type="match status" value="1"/>
</dbReference>
<protein>
    <submittedName>
        <fullName evidence="6">Transcriptional regulator with GAF, ATPase, and Fis domain</fullName>
    </submittedName>
</protein>
<keyword evidence="4" id="KW-0804">Transcription</keyword>
<evidence type="ECO:0000259" key="5">
    <source>
        <dbReference type="PROSITE" id="PS50921"/>
    </source>
</evidence>
<dbReference type="InterPro" id="IPR005561">
    <property type="entry name" value="ANTAR"/>
</dbReference>
<keyword evidence="2" id="KW-0418">Kinase</keyword>
<keyword evidence="1" id="KW-0808">Transferase</keyword>
<keyword evidence="3" id="KW-0805">Transcription regulation</keyword>
<dbReference type="InterPro" id="IPR003018">
    <property type="entry name" value="GAF"/>
</dbReference>
<accession>A0AAE4AVE5</accession>
<dbReference type="SUPFAM" id="SSF55781">
    <property type="entry name" value="GAF domain-like"/>
    <property type="match status" value="1"/>
</dbReference>
<name>A0AAE4AVE5_9ACTN</name>
<dbReference type="GO" id="GO:0003723">
    <property type="term" value="F:RNA binding"/>
    <property type="evidence" value="ECO:0007669"/>
    <property type="project" value="InterPro"/>
</dbReference>
<proteinExistence type="predicted"/>
<dbReference type="Proteomes" id="UP001240236">
    <property type="component" value="Unassembled WGS sequence"/>
</dbReference>
<evidence type="ECO:0000313" key="7">
    <source>
        <dbReference type="Proteomes" id="UP001240236"/>
    </source>
</evidence>
<dbReference type="SUPFAM" id="SSF52172">
    <property type="entry name" value="CheY-like"/>
    <property type="match status" value="1"/>
</dbReference>
<evidence type="ECO:0000256" key="2">
    <source>
        <dbReference type="ARBA" id="ARBA00022777"/>
    </source>
</evidence>
<dbReference type="InterPro" id="IPR011006">
    <property type="entry name" value="CheY-like_superfamily"/>
</dbReference>
<dbReference type="Pfam" id="PF03861">
    <property type="entry name" value="ANTAR"/>
    <property type="match status" value="1"/>
</dbReference>
<gene>
    <name evidence="6" type="ORF">J2S42_001499</name>
</gene>
<dbReference type="InterPro" id="IPR012074">
    <property type="entry name" value="GAF_ANTAR"/>
</dbReference>
<dbReference type="PROSITE" id="PS50921">
    <property type="entry name" value="ANTAR"/>
    <property type="match status" value="1"/>
</dbReference>
<dbReference type="InterPro" id="IPR029016">
    <property type="entry name" value="GAF-like_dom_sf"/>
</dbReference>